<keyword evidence="7" id="KW-0663">Pyridoxal phosphate</keyword>
<dbReference type="Gene3D" id="3.40.640.10">
    <property type="entry name" value="Type I PLP-dependent aspartate aminotransferase-like (Major domain)"/>
    <property type="match status" value="1"/>
</dbReference>
<sequence length="414" mass="45189">MAMPKELTKQELSALREQFPILQQEVNGKPLVYLDNAATSQKPKAVIERLKRYYLEDNANIHRGVHALSQRATDDYEASRAKVASFIGAKDPGEIVFTRGATESINLVASSLAQSTLQAGDTVLVTEMEHHANIVPWQLLRDRIGIKLATVRVSDSGELDEEDFYLKLESEKPKLVSFVHVSNSLGVINPAKKLISAAHCEGIPVLLDACQSIPHFPVDVQELDCDWLVFSGHKLFGPTGIGVLYGKKDILNSMPPYQGGGDMIESVSFEKTVYKNAPERFEAGTPHIAGAIGLAAAIEFLESMDREALLAHETRLLEAATKGLQTVPGLRIIGESDNKASVISFVMDAAHPHDVASFLDAAGIAIRSGHHCTQPLMIRLGLPGTARASFSIYNTLDEVDALVEELVRIQKFFA</sequence>
<accession>A0A6B2LYX0</accession>
<dbReference type="GO" id="GO:0006534">
    <property type="term" value="P:cysteine metabolic process"/>
    <property type="evidence" value="ECO:0007669"/>
    <property type="project" value="InterPro"/>
</dbReference>
<evidence type="ECO:0000259" key="9">
    <source>
        <dbReference type="Pfam" id="PF00266"/>
    </source>
</evidence>
<comment type="caution">
    <text evidence="10">The sequence shown here is derived from an EMBL/GenBank/DDBJ whole genome shotgun (WGS) entry which is preliminary data.</text>
</comment>
<evidence type="ECO:0000256" key="2">
    <source>
        <dbReference type="ARBA" id="ARBA00002824"/>
    </source>
</evidence>
<dbReference type="EMBL" id="JAAGNX010000001">
    <property type="protein sequence ID" value="NDV61134.1"/>
    <property type="molecule type" value="Genomic_DNA"/>
</dbReference>
<dbReference type="NCBIfam" id="TIGR01979">
    <property type="entry name" value="sufS"/>
    <property type="match status" value="1"/>
</dbReference>
<proteinExistence type="inferred from homology"/>
<evidence type="ECO:0000256" key="1">
    <source>
        <dbReference type="ARBA" id="ARBA00001933"/>
    </source>
</evidence>
<dbReference type="PIRSF" id="PIRSF005572">
    <property type="entry name" value="NifS"/>
    <property type="match status" value="1"/>
</dbReference>
<gene>
    <name evidence="10" type="ORF">G0Q06_01580</name>
</gene>
<comment type="catalytic activity">
    <reaction evidence="8">
        <text>(sulfur carrier)-H + L-cysteine = (sulfur carrier)-SH + L-alanine</text>
        <dbReference type="Rhea" id="RHEA:43892"/>
        <dbReference type="Rhea" id="RHEA-COMP:14737"/>
        <dbReference type="Rhea" id="RHEA-COMP:14739"/>
        <dbReference type="ChEBI" id="CHEBI:29917"/>
        <dbReference type="ChEBI" id="CHEBI:35235"/>
        <dbReference type="ChEBI" id="CHEBI:57972"/>
        <dbReference type="ChEBI" id="CHEBI:64428"/>
        <dbReference type="EC" id="2.8.1.7"/>
    </reaction>
</comment>
<dbReference type="CDD" id="cd06453">
    <property type="entry name" value="SufS_like"/>
    <property type="match status" value="1"/>
</dbReference>
<keyword evidence="11" id="KW-1185">Reference proteome</keyword>
<comment type="similarity">
    <text evidence="3">Belongs to the class-V pyridoxal-phosphate-dependent aminotransferase family. Csd subfamily.</text>
</comment>
<dbReference type="InterPro" id="IPR010970">
    <property type="entry name" value="Cys_dSase_SufS"/>
</dbReference>
<dbReference type="SUPFAM" id="SSF53383">
    <property type="entry name" value="PLP-dependent transferases"/>
    <property type="match status" value="1"/>
</dbReference>
<dbReference type="InterPro" id="IPR015422">
    <property type="entry name" value="PyrdxlP-dep_Trfase_small"/>
</dbReference>
<dbReference type="InterPro" id="IPR015424">
    <property type="entry name" value="PyrdxlP-dep_Trfase"/>
</dbReference>
<dbReference type="PANTHER" id="PTHR43586">
    <property type="entry name" value="CYSTEINE DESULFURASE"/>
    <property type="match status" value="1"/>
</dbReference>
<dbReference type="InterPro" id="IPR000192">
    <property type="entry name" value="Aminotrans_V_dom"/>
</dbReference>
<dbReference type="GO" id="GO:0031071">
    <property type="term" value="F:cysteine desulfurase activity"/>
    <property type="evidence" value="ECO:0007669"/>
    <property type="project" value="UniProtKB-EC"/>
</dbReference>
<dbReference type="EC" id="2.8.1.7" evidence="4"/>
<evidence type="ECO:0000256" key="3">
    <source>
        <dbReference type="ARBA" id="ARBA00010447"/>
    </source>
</evidence>
<dbReference type="AlphaFoldDB" id="A0A6B2LYX0"/>
<reference evidence="10 11" key="1">
    <citation type="submission" date="2020-02" db="EMBL/GenBank/DDBJ databases">
        <title>Albibacoteraceae fam. nov., the first described family within the subdivision 4 Verrucomicrobia.</title>
        <authorList>
            <person name="Xi F."/>
        </authorList>
    </citation>
    <scope>NUCLEOTIDE SEQUENCE [LARGE SCALE GENOMIC DNA]</scope>
    <source>
        <strain evidence="10 11">CK1056</strain>
    </source>
</reference>
<comment type="function">
    <text evidence="2">Catalyzes the removal of elemental sulfur and selenium atoms from L-cysteine, L-cystine, L-selenocysteine, and L-selenocystine to produce L-alanine.</text>
</comment>
<feature type="domain" description="Aminotransferase class V" evidence="9">
    <location>
        <begin position="32"/>
        <end position="402"/>
    </location>
</feature>
<dbReference type="PANTHER" id="PTHR43586:SF8">
    <property type="entry name" value="CYSTEINE DESULFURASE 1, CHLOROPLASTIC"/>
    <property type="match status" value="1"/>
</dbReference>
<dbReference type="Proteomes" id="UP000478417">
    <property type="component" value="Unassembled WGS sequence"/>
</dbReference>
<evidence type="ECO:0000256" key="5">
    <source>
        <dbReference type="ARBA" id="ARBA00021850"/>
    </source>
</evidence>
<dbReference type="InterPro" id="IPR015421">
    <property type="entry name" value="PyrdxlP-dep_Trfase_major"/>
</dbReference>
<evidence type="ECO:0000313" key="11">
    <source>
        <dbReference type="Proteomes" id="UP000478417"/>
    </source>
</evidence>
<keyword evidence="6" id="KW-0808">Transferase</keyword>
<protein>
    <recommendedName>
        <fullName evidence="5">Probable cysteine desulfurase</fullName>
        <ecNumber evidence="4">2.8.1.7</ecNumber>
    </recommendedName>
</protein>
<dbReference type="Pfam" id="PF00266">
    <property type="entry name" value="Aminotran_5"/>
    <property type="match status" value="1"/>
</dbReference>
<organism evidence="10 11">
    <name type="scientific">Oceanipulchritudo coccoides</name>
    <dbReference type="NCBI Taxonomy" id="2706888"/>
    <lineage>
        <taxon>Bacteria</taxon>
        <taxon>Pseudomonadati</taxon>
        <taxon>Verrucomicrobiota</taxon>
        <taxon>Opitutia</taxon>
        <taxon>Puniceicoccales</taxon>
        <taxon>Oceanipulchritudinaceae</taxon>
        <taxon>Oceanipulchritudo</taxon>
    </lineage>
</organism>
<evidence type="ECO:0000256" key="8">
    <source>
        <dbReference type="ARBA" id="ARBA00050776"/>
    </source>
</evidence>
<evidence type="ECO:0000313" key="10">
    <source>
        <dbReference type="EMBL" id="NDV61134.1"/>
    </source>
</evidence>
<evidence type="ECO:0000256" key="7">
    <source>
        <dbReference type="ARBA" id="ARBA00022898"/>
    </source>
</evidence>
<comment type="cofactor">
    <cofactor evidence="1">
        <name>pyridoxal 5'-phosphate</name>
        <dbReference type="ChEBI" id="CHEBI:597326"/>
    </cofactor>
</comment>
<name>A0A6B2LYX0_9BACT</name>
<dbReference type="GO" id="GO:0030170">
    <property type="term" value="F:pyridoxal phosphate binding"/>
    <property type="evidence" value="ECO:0007669"/>
    <property type="project" value="InterPro"/>
</dbReference>
<dbReference type="Gene3D" id="3.90.1150.10">
    <property type="entry name" value="Aspartate Aminotransferase, domain 1"/>
    <property type="match status" value="1"/>
</dbReference>
<evidence type="ECO:0000256" key="6">
    <source>
        <dbReference type="ARBA" id="ARBA00022679"/>
    </source>
</evidence>
<evidence type="ECO:0000256" key="4">
    <source>
        <dbReference type="ARBA" id="ARBA00012239"/>
    </source>
</evidence>
<dbReference type="InterPro" id="IPR016454">
    <property type="entry name" value="Cysteine_dSase"/>
</dbReference>